<reference evidence="1 2" key="1">
    <citation type="journal article" date="2010" name="Nature">
        <title>Genome sequencing and analysis of the model grass Brachypodium distachyon.</title>
        <authorList>
            <consortium name="International Brachypodium Initiative"/>
        </authorList>
    </citation>
    <scope>NUCLEOTIDE SEQUENCE [LARGE SCALE GENOMIC DNA]</scope>
    <source>
        <strain evidence="1 2">Bd21</strain>
    </source>
</reference>
<proteinExistence type="predicted"/>
<reference evidence="1" key="2">
    <citation type="submission" date="2017-06" db="EMBL/GenBank/DDBJ databases">
        <title>WGS assembly of Brachypodium distachyon.</title>
        <authorList>
            <consortium name="The International Brachypodium Initiative"/>
            <person name="Lucas S."/>
            <person name="Harmon-Smith M."/>
            <person name="Lail K."/>
            <person name="Tice H."/>
            <person name="Grimwood J."/>
            <person name="Bruce D."/>
            <person name="Barry K."/>
            <person name="Shu S."/>
            <person name="Lindquist E."/>
            <person name="Wang M."/>
            <person name="Pitluck S."/>
            <person name="Vogel J.P."/>
            <person name="Garvin D.F."/>
            <person name="Mockler T.C."/>
            <person name="Schmutz J."/>
            <person name="Rokhsar D."/>
            <person name="Bevan M.W."/>
        </authorList>
    </citation>
    <scope>NUCLEOTIDE SEQUENCE</scope>
    <source>
        <strain evidence="1">Bd21</strain>
    </source>
</reference>
<dbReference type="EMBL" id="CM000880">
    <property type="protein sequence ID" value="PNT73830.1"/>
    <property type="molecule type" value="Genomic_DNA"/>
</dbReference>
<dbReference type="InParanoid" id="A0A2K2DHT1"/>
<evidence type="ECO:0000313" key="1">
    <source>
        <dbReference type="EMBL" id="PNT73830.1"/>
    </source>
</evidence>
<sequence length="58" mass="6457">MALILKEEGFKEEDGKLLKISNVSTLPRYDFVGITRALADGDPLFSAFNSGKRLKNLK</sequence>
<evidence type="ECO:0000313" key="3">
    <source>
        <dbReference type="Proteomes" id="UP000008810"/>
    </source>
</evidence>
<dbReference type="AlphaFoldDB" id="A0A2K2DHT1"/>
<gene>
    <name evidence="1" type="ORF">BRADI_1g02304v3</name>
</gene>
<reference evidence="2" key="3">
    <citation type="submission" date="2018-08" db="UniProtKB">
        <authorList>
            <consortium name="EnsemblPlants"/>
        </authorList>
    </citation>
    <scope>IDENTIFICATION</scope>
    <source>
        <strain evidence="2">cv. Bd21</strain>
    </source>
</reference>
<name>A0A2K2DHT1_BRADI</name>
<keyword evidence="3" id="KW-1185">Reference proteome</keyword>
<dbReference type="Proteomes" id="UP000008810">
    <property type="component" value="Chromosome 1"/>
</dbReference>
<dbReference type="OrthoDB" id="688125at2759"/>
<evidence type="ECO:0000313" key="2">
    <source>
        <dbReference type="EnsemblPlants" id="PNT73830"/>
    </source>
</evidence>
<dbReference type="Gramene" id="PNT73830">
    <property type="protein sequence ID" value="PNT73830"/>
    <property type="gene ID" value="BRADI_1g02304v3"/>
</dbReference>
<accession>A0A2K2DHT1</accession>
<protein>
    <submittedName>
        <fullName evidence="1 2">Uncharacterized protein</fullName>
    </submittedName>
</protein>
<organism evidence="1">
    <name type="scientific">Brachypodium distachyon</name>
    <name type="common">Purple false brome</name>
    <name type="synonym">Trachynia distachya</name>
    <dbReference type="NCBI Taxonomy" id="15368"/>
    <lineage>
        <taxon>Eukaryota</taxon>
        <taxon>Viridiplantae</taxon>
        <taxon>Streptophyta</taxon>
        <taxon>Embryophyta</taxon>
        <taxon>Tracheophyta</taxon>
        <taxon>Spermatophyta</taxon>
        <taxon>Magnoliopsida</taxon>
        <taxon>Liliopsida</taxon>
        <taxon>Poales</taxon>
        <taxon>Poaceae</taxon>
        <taxon>BOP clade</taxon>
        <taxon>Pooideae</taxon>
        <taxon>Stipodae</taxon>
        <taxon>Brachypodieae</taxon>
        <taxon>Brachypodium</taxon>
    </lineage>
</organism>
<dbReference type="EnsemblPlants" id="PNT73830">
    <property type="protein sequence ID" value="PNT73830"/>
    <property type="gene ID" value="BRADI_1g02304v3"/>
</dbReference>